<feature type="region of interest" description="Disordered" evidence="2">
    <location>
        <begin position="719"/>
        <end position="808"/>
    </location>
</feature>
<feature type="compositionally biased region" description="Basic and acidic residues" evidence="2">
    <location>
        <begin position="787"/>
        <end position="796"/>
    </location>
</feature>
<dbReference type="Proteomes" id="UP001362999">
    <property type="component" value="Unassembled WGS sequence"/>
</dbReference>
<evidence type="ECO:0000259" key="3">
    <source>
        <dbReference type="Pfam" id="PF02179"/>
    </source>
</evidence>
<feature type="coiled-coil region" evidence="1">
    <location>
        <begin position="110"/>
        <end position="139"/>
    </location>
</feature>
<dbReference type="Gene3D" id="1.20.58.120">
    <property type="entry name" value="BAG domain"/>
    <property type="match status" value="1"/>
</dbReference>
<accession>A0AAW0EI46</accession>
<feature type="region of interest" description="Disordered" evidence="2">
    <location>
        <begin position="1"/>
        <end position="22"/>
    </location>
</feature>
<evidence type="ECO:0000256" key="1">
    <source>
        <dbReference type="SAM" id="Coils"/>
    </source>
</evidence>
<dbReference type="InterPro" id="IPR003103">
    <property type="entry name" value="BAG_domain"/>
</dbReference>
<proteinExistence type="predicted"/>
<dbReference type="GO" id="GO:0051087">
    <property type="term" value="F:protein-folding chaperone binding"/>
    <property type="evidence" value="ECO:0007669"/>
    <property type="project" value="InterPro"/>
</dbReference>
<dbReference type="AlphaFoldDB" id="A0AAW0EI46"/>
<feature type="compositionally biased region" description="Low complexity" evidence="2">
    <location>
        <begin position="734"/>
        <end position="771"/>
    </location>
</feature>
<sequence length="808" mass="86136">MFHNHSYYPSPTGYSYRTPASPVANPREKYLAALAEAKAAEAEYLAAERLQQEEDELRQRLDQIQHMKHQHQPAPAVDPYYPRYPQASAPLDIDALRRQIAAEERARIVREQELEAIRVKEAQRKAQEAEARGRALEALRIKKAHQAAHDLERSRALAAQRAHLEAVARRAAAQPTVRFVVSEPAEPPRQQQLVRPRQGSMYPEFPNTVDVTPLLAAASGNRHHHHHHGVHGCGCERKEELKAASTDIENVLSQLFGGARVEAKQQRKHKKAQAPAAPEAVSLEQLFQHMFSPIAPQPKAESKPAAEAARPETEAPVTLEQLLSHFLGAAGVEVAKPEAPATKATHPAASAPSTEKKEAASAPTPAPAQVATAPAPKPAPTPAAQPSQPVGLEHVLNQFLGAAGAQPSAPHAVDLQQLFNMFLGGAAPTPASAQPQVRKRVPLILCRRADGTCYILKAGPSNSKSAAPSASTTTQSAPATKKTALEEREERELAEAIRMSLADSAESKGKSPAPAPVKDVASSTAEVQAIDASFGALSNDFALPSQLDFSTSRTSSPVRSISSANSNTTEESVISRLSFSTQNQPVRFYHQALSGLLAKLDAVESFGDEELRHRRKEVVGKVEGALDEVERVVEARWRKWAGRDRESVAAPASEPALASDASEPVVVDSLPSPVVEEKEEEAPVIVEAVPAAEESVAVEAVAAEPVAAEGSIPVTVAIEAEPESSPASYPPASEPSSYPPSAAESVATLRPTDASPAPAALADTDLTASPAPSDIDTFLLPAASEPEVQKKPRATDSDVGSDWSEVDA</sequence>
<evidence type="ECO:0000256" key="2">
    <source>
        <dbReference type="SAM" id="MobiDB-lite"/>
    </source>
</evidence>
<protein>
    <submittedName>
        <fullName evidence="4">BAG domain-containing protein</fullName>
    </submittedName>
</protein>
<dbReference type="EMBL" id="JAWWNJ010000001">
    <property type="protein sequence ID" value="KAK7064644.1"/>
    <property type="molecule type" value="Genomic_DNA"/>
</dbReference>
<evidence type="ECO:0000313" key="4">
    <source>
        <dbReference type="EMBL" id="KAK7064644.1"/>
    </source>
</evidence>
<dbReference type="Pfam" id="PF02179">
    <property type="entry name" value="BAG"/>
    <property type="match status" value="1"/>
</dbReference>
<feature type="domain" description="BAG" evidence="3">
    <location>
        <begin position="587"/>
        <end position="631"/>
    </location>
</feature>
<feature type="compositionally biased region" description="Basic and acidic residues" evidence="2">
    <location>
        <begin position="300"/>
        <end position="313"/>
    </location>
</feature>
<gene>
    <name evidence="4" type="ORF">R3P38DRAFT_2825677</name>
</gene>
<comment type="caution">
    <text evidence="4">The sequence shown here is derived from an EMBL/GenBank/DDBJ whole genome shotgun (WGS) entry which is preliminary data.</text>
</comment>
<feature type="region of interest" description="Disordered" evidence="2">
    <location>
        <begin position="338"/>
        <end position="388"/>
    </location>
</feature>
<feature type="compositionally biased region" description="Low complexity" evidence="2">
    <location>
        <begin position="360"/>
        <end position="374"/>
    </location>
</feature>
<feature type="region of interest" description="Disordered" evidence="2">
    <location>
        <begin position="644"/>
        <end position="664"/>
    </location>
</feature>
<evidence type="ECO:0000313" key="5">
    <source>
        <dbReference type="Proteomes" id="UP001362999"/>
    </source>
</evidence>
<keyword evidence="1" id="KW-0175">Coiled coil</keyword>
<feature type="coiled-coil region" evidence="1">
    <location>
        <begin position="40"/>
        <end position="70"/>
    </location>
</feature>
<keyword evidence="5" id="KW-1185">Reference proteome</keyword>
<feature type="compositionally biased region" description="Basic and acidic residues" evidence="2">
    <location>
        <begin position="483"/>
        <end position="492"/>
    </location>
</feature>
<dbReference type="InterPro" id="IPR036533">
    <property type="entry name" value="BAG_dom_sf"/>
</dbReference>
<feature type="region of interest" description="Disordered" evidence="2">
    <location>
        <begin position="459"/>
        <end position="492"/>
    </location>
</feature>
<organism evidence="4 5">
    <name type="scientific">Favolaschia claudopus</name>
    <dbReference type="NCBI Taxonomy" id="2862362"/>
    <lineage>
        <taxon>Eukaryota</taxon>
        <taxon>Fungi</taxon>
        <taxon>Dikarya</taxon>
        <taxon>Basidiomycota</taxon>
        <taxon>Agaricomycotina</taxon>
        <taxon>Agaricomycetes</taxon>
        <taxon>Agaricomycetidae</taxon>
        <taxon>Agaricales</taxon>
        <taxon>Marasmiineae</taxon>
        <taxon>Mycenaceae</taxon>
        <taxon>Favolaschia</taxon>
    </lineage>
</organism>
<dbReference type="SUPFAM" id="SSF63491">
    <property type="entry name" value="BAG domain"/>
    <property type="match status" value="1"/>
</dbReference>
<feature type="region of interest" description="Disordered" evidence="2">
    <location>
        <begin position="295"/>
        <end position="314"/>
    </location>
</feature>
<feature type="compositionally biased region" description="Low complexity" evidence="2">
    <location>
        <begin position="460"/>
        <end position="482"/>
    </location>
</feature>
<reference evidence="4 5" key="1">
    <citation type="journal article" date="2024" name="J Genomics">
        <title>Draft genome sequencing and assembly of Favolaschia claudopus CIRM-BRFM 2984 isolated from oak limbs.</title>
        <authorList>
            <person name="Navarro D."/>
            <person name="Drula E."/>
            <person name="Chaduli D."/>
            <person name="Cazenave R."/>
            <person name="Ahrendt S."/>
            <person name="Wang J."/>
            <person name="Lipzen A."/>
            <person name="Daum C."/>
            <person name="Barry K."/>
            <person name="Grigoriev I.V."/>
            <person name="Favel A."/>
            <person name="Rosso M.N."/>
            <person name="Martin F."/>
        </authorList>
    </citation>
    <scope>NUCLEOTIDE SEQUENCE [LARGE SCALE GENOMIC DNA]</scope>
    <source>
        <strain evidence="4 5">CIRM-BRFM 2984</strain>
    </source>
</reference>
<name>A0AAW0EI46_9AGAR</name>